<evidence type="ECO:0000313" key="1">
    <source>
        <dbReference type="EMBL" id="GAA3584692.1"/>
    </source>
</evidence>
<keyword evidence="2" id="KW-1185">Reference proteome</keyword>
<name>A0ABP6YIZ5_9ACTN</name>
<reference evidence="2" key="1">
    <citation type="journal article" date="2019" name="Int. J. Syst. Evol. Microbiol.">
        <title>The Global Catalogue of Microorganisms (GCM) 10K type strain sequencing project: providing services to taxonomists for standard genome sequencing and annotation.</title>
        <authorList>
            <consortium name="The Broad Institute Genomics Platform"/>
            <consortium name="The Broad Institute Genome Sequencing Center for Infectious Disease"/>
            <person name="Wu L."/>
            <person name="Ma J."/>
        </authorList>
    </citation>
    <scope>NUCLEOTIDE SEQUENCE [LARGE SCALE GENOMIC DNA]</scope>
    <source>
        <strain evidence="2">JCM 17656</strain>
    </source>
</reference>
<accession>A0ABP6YIZ5</accession>
<gene>
    <name evidence="1" type="ORF">GCM10022295_77560</name>
</gene>
<dbReference type="Proteomes" id="UP001500707">
    <property type="component" value="Unassembled WGS sequence"/>
</dbReference>
<comment type="caution">
    <text evidence="1">The sequence shown here is derived from an EMBL/GenBank/DDBJ whole genome shotgun (WGS) entry which is preliminary data.</text>
</comment>
<organism evidence="1 2">
    <name type="scientific">Streptomyces osmaniensis</name>
    <dbReference type="NCBI Taxonomy" id="593134"/>
    <lineage>
        <taxon>Bacteria</taxon>
        <taxon>Bacillati</taxon>
        <taxon>Actinomycetota</taxon>
        <taxon>Actinomycetes</taxon>
        <taxon>Kitasatosporales</taxon>
        <taxon>Streptomycetaceae</taxon>
        <taxon>Streptomyces</taxon>
    </lineage>
</organism>
<proteinExistence type="predicted"/>
<protein>
    <submittedName>
        <fullName evidence="1">Uncharacterized protein</fullName>
    </submittedName>
</protein>
<dbReference type="EMBL" id="BAABCE010000020">
    <property type="protein sequence ID" value="GAA3584692.1"/>
    <property type="molecule type" value="Genomic_DNA"/>
</dbReference>
<sequence length="69" mass="7471">MAFSSVTFAEVMCGAPFSMPTRTFVGPGSGLDPPGLLELCLADDPPAMWRTRPNIRVVFAGRREDLSRA</sequence>
<evidence type="ECO:0000313" key="2">
    <source>
        <dbReference type="Proteomes" id="UP001500707"/>
    </source>
</evidence>